<dbReference type="Proteomes" id="UP000654075">
    <property type="component" value="Unassembled WGS sequence"/>
</dbReference>
<reference evidence="3" key="1">
    <citation type="submission" date="2021-02" db="EMBL/GenBank/DDBJ databases">
        <authorList>
            <person name="Dougan E. K."/>
            <person name="Rhodes N."/>
            <person name="Thang M."/>
            <person name="Chan C."/>
        </authorList>
    </citation>
    <scope>NUCLEOTIDE SEQUENCE</scope>
</reference>
<proteinExistence type="predicted"/>
<dbReference type="AlphaFoldDB" id="A0A813GPN0"/>
<feature type="non-terminal residue" evidence="3">
    <location>
        <position position="170"/>
    </location>
</feature>
<feature type="signal peptide" evidence="2">
    <location>
        <begin position="1"/>
        <end position="23"/>
    </location>
</feature>
<feature type="chain" id="PRO_5032815420" evidence="2">
    <location>
        <begin position="24"/>
        <end position="170"/>
    </location>
</feature>
<feature type="compositionally biased region" description="Polar residues" evidence="1">
    <location>
        <begin position="87"/>
        <end position="122"/>
    </location>
</feature>
<feature type="compositionally biased region" description="Low complexity" evidence="1">
    <location>
        <begin position="64"/>
        <end position="76"/>
    </location>
</feature>
<name>A0A813GPN0_POLGL</name>
<keyword evidence="4" id="KW-1185">Reference proteome</keyword>
<comment type="caution">
    <text evidence="3">The sequence shown here is derived from an EMBL/GenBank/DDBJ whole genome shotgun (WGS) entry which is preliminary data.</text>
</comment>
<protein>
    <submittedName>
        <fullName evidence="3">Uncharacterized protein</fullName>
    </submittedName>
</protein>
<dbReference type="EMBL" id="CAJNNV010028488">
    <property type="protein sequence ID" value="CAE8624789.1"/>
    <property type="molecule type" value="Genomic_DNA"/>
</dbReference>
<evidence type="ECO:0000256" key="1">
    <source>
        <dbReference type="SAM" id="MobiDB-lite"/>
    </source>
</evidence>
<feature type="compositionally biased region" description="Low complexity" evidence="1">
    <location>
        <begin position="133"/>
        <end position="148"/>
    </location>
</feature>
<evidence type="ECO:0000313" key="3">
    <source>
        <dbReference type="EMBL" id="CAE8624789.1"/>
    </source>
</evidence>
<feature type="region of interest" description="Disordered" evidence="1">
    <location>
        <begin position="60"/>
        <end position="148"/>
    </location>
</feature>
<accession>A0A813GPN0</accession>
<keyword evidence="2" id="KW-0732">Signal</keyword>
<evidence type="ECO:0000256" key="2">
    <source>
        <dbReference type="SAM" id="SignalP"/>
    </source>
</evidence>
<sequence>MRRLLPAVLQGLVLFAHIRLLAGLDDGSAAPALAIGDSTSATDSVQSVELQLQLQPPTFEHLQQESQQQQQQQQQQPPMLDIVQPPFHNSPQQHQSPSAATTQTAPDSHPNATAETTLASQPPTNPPQRPKEAPATAAASAAAAAQATAKTWPSAGCWQGAYTAEACCGK</sequence>
<evidence type="ECO:0000313" key="4">
    <source>
        <dbReference type="Proteomes" id="UP000654075"/>
    </source>
</evidence>
<organism evidence="3 4">
    <name type="scientific">Polarella glacialis</name>
    <name type="common">Dinoflagellate</name>
    <dbReference type="NCBI Taxonomy" id="89957"/>
    <lineage>
        <taxon>Eukaryota</taxon>
        <taxon>Sar</taxon>
        <taxon>Alveolata</taxon>
        <taxon>Dinophyceae</taxon>
        <taxon>Suessiales</taxon>
        <taxon>Suessiaceae</taxon>
        <taxon>Polarella</taxon>
    </lineage>
</organism>
<gene>
    <name evidence="3" type="ORF">PGLA1383_LOCUS41894</name>
</gene>